<organism evidence="1 2">
    <name type="scientific">Pisciglobus halotolerans</name>
    <dbReference type="NCBI Taxonomy" id="745365"/>
    <lineage>
        <taxon>Bacteria</taxon>
        <taxon>Bacillati</taxon>
        <taxon>Bacillota</taxon>
        <taxon>Bacilli</taxon>
        <taxon>Lactobacillales</taxon>
        <taxon>Carnobacteriaceae</taxon>
    </lineage>
</organism>
<accession>A0A1I3C3H0</accession>
<evidence type="ECO:0000313" key="1">
    <source>
        <dbReference type="EMBL" id="SFH68953.1"/>
    </source>
</evidence>
<dbReference type="RefSeq" id="WP_092092160.1">
    <property type="nucleotide sequence ID" value="NZ_FOQE01000012.1"/>
</dbReference>
<sequence length="72" mass="8498">MCEVPKTEKQKMMIKLHSWMHENRIKPNGPIKEGFGGYRQEGATRQGIKLYLVNRHGIHVWRGVEKGWRKLV</sequence>
<keyword evidence="2" id="KW-1185">Reference proteome</keyword>
<name>A0A1I3C3H0_9LACT</name>
<dbReference type="AlphaFoldDB" id="A0A1I3C3H0"/>
<gene>
    <name evidence="1" type="ORF">SAMN04489868_11269</name>
</gene>
<proteinExistence type="predicted"/>
<evidence type="ECO:0000313" key="2">
    <source>
        <dbReference type="Proteomes" id="UP000198668"/>
    </source>
</evidence>
<dbReference type="EMBL" id="FOQE01000012">
    <property type="protein sequence ID" value="SFH68953.1"/>
    <property type="molecule type" value="Genomic_DNA"/>
</dbReference>
<reference evidence="1 2" key="1">
    <citation type="submission" date="2016-10" db="EMBL/GenBank/DDBJ databases">
        <authorList>
            <person name="de Groot N.N."/>
        </authorList>
    </citation>
    <scope>NUCLEOTIDE SEQUENCE [LARGE SCALE GENOMIC DNA]</scope>
    <source>
        <strain evidence="1 2">DSM 27630</strain>
    </source>
</reference>
<protein>
    <submittedName>
        <fullName evidence="1">Uncharacterized protein</fullName>
    </submittedName>
</protein>
<dbReference type="Proteomes" id="UP000198668">
    <property type="component" value="Unassembled WGS sequence"/>
</dbReference>